<dbReference type="EMBL" id="CM043015">
    <property type="protein sequence ID" value="KAI4471756.1"/>
    <property type="molecule type" value="Genomic_DNA"/>
</dbReference>
<proteinExistence type="predicted"/>
<organism evidence="1 2">
    <name type="scientific">Holotrichia oblita</name>
    <name type="common">Chafer beetle</name>
    <dbReference type="NCBI Taxonomy" id="644536"/>
    <lineage>
        <taxon>Eukaryota</taxon>
        <taxon>Metazoa</taxon>
        <taxon>Ecdysozoa</taxon>
        <taxon>Arthropoda</taxon>
        <taxon>Hexapoda</taxon>
        <taxon>Insecta</taxon>
        <taxon>Pterygota</taxon>
        <taxon>Neoptera</taxon>
        <taxon>Endopterygota</taxon>
        <taxon>Coleoptera</taxon>
        <taxon>Polyphaga</taxon>
        <taxon>Scarabaeiformia</taxon>
        <taxon>Scarabaeidae</taxon>
        <taxon>Melolonthinae</taxon>
        <taxon>Holotrichia</taxon>
    </lineage>
</organism>
<keyword evidence="2" id="KW-1185">Reference proteome</keyword>
<sequence>MLLYLVLLSSFTSILADIHFTEAVLQHHSGLPTFLHNGDFKDIKPDFHMAEIVSASVTVPEEETKFPHFELMDSLRLVGGNLPVTKPGYFSNLPQLLTLSLEDFVIKKLKSGMFEGIPSVSSVFLQNDQIEDIEDGAFGSLKFLTAIDLSSNEIEKIRPEWFLNCDGVEKLDIRHNTIVEIQDGAFKYLKNLTKLDLYSNKIVSVGENAFMGLRSLSTLVLAGNQLEDIRDDLVRGVESLDKLNLSQNRLRCLSEKFLNSLRKSINVYFINNKQDEDCKGKLYIFTKTHPDINIQYLTEDQEYERCQKNMTVNIDCNLLQLRRYWWTHPDHSMFFG</sequence>
<accession>A0ACB9TY35</accession>
<comment type="caution">
    <text evidence="1">The sequence shown here is derived from an EMBL/GenBank/DDBJ whole genome shotgun (WGS) entry which is preliminary data.</text>
</comment>
<gene>
    <name evidence="1" type="ORF">MML48_1g12922</name>
</gene>
<name>A0ACB9TY35_HOLOL</name>
<evidence type="ECO:0000313" key="1">
    <source>
        <dbReference type="EMBL" id="KAI4471756.1"/>
    </source>
</evidence>
<evidence type="ECO:0000313" key="2">
    <source>
        <dbReference type="Proteomes" id="UP001056778"/>
    </source>
</evidence>
<protein>
    <submittedName>
        <fullName evidence="1">Leucine rich repeat</fullName>
    </submittedName>
</protein>
<reference evidence="1" key="1">
    <citation type="submission" date="2022-04" db="EMBL/GenBank/DDBJ databases">
        <title>Chromosome-scale genome assembly of Holotrichia oblita Faldermann.</title>
        <authorList>
            <person name="Rongchong L."/>
        </authorList>
    </citation>
    <scope>NUCLEOTIDE SEQUENCE</scope>
    <source>
        <strain evidence="1">81SQS9</strain>
    </source>
</reference>
<dbReference type="Proteomes" id="UP001056778">
    <property type="component" value="Chromosome 1"/>
</dbReference>